<evidence type="ECO:0000313" key="3">
    <source>
        <dbReference type="Proteomes" id="UP000027265"/>
    </source>
</evidence>
<dbReference type="AlphaFoldDB" id="A0A067Q9F9"/>
<gene>
    <name evidence="2" type="ORF">JAAARDRAFT_53877</name>
</gene>
<evidence type="ECO:0000259" key="1">
    <source>
        <dbReference type="Pfam" id="PF23155"/>
    </source>
</evidence>
<dbReference type="HOGENOM" id="CLU_136908_0_0_1"/>
<dbReference type="Pfam" id="PF23155">
    <property type="entry name" value="DUF7053"/>
    <property type="match status" value="1"/>
</dbReference>
<accession>A0A067Q9F9</accession>
<evidence type="ECO:0000313" key="2">
    <source>
        <dbReference type="EMBL" id="KDQ63688.1"/>
    </source>
</evidence>
<protein>
    <recommendedName>
        <fullName evidence="1">DUF7053 domain-containing protein</fullName>
    </recommendedName>
</protein>
<dbReference type="InParanoid" id="A0A067Q9F9"/>
<keyword evidence="3" id="KW-1185">Reference proteome</keyword>
<dbReference type="OrthoDB" id="3246050at2759"/>
<dbReference type="STRING" id="933084.A0A067Q9F9"/>
<dbReference type="EMBL" id="KL197710">
    <property type="protein sequence ID" value="KDQ63688.1"/>
    <property type="molecule type" value="Genomic_DNA"/>
</dbReference>
<dbReference type="Proteomes" id="UP000027265">
    <property type="component" value="Unassembled WGS sequence"/>
</dbReference>
<dbReference type="SUPFAM" id="SSF55961">
    <property type="entry name" value="Bet v1-like"/>
    <property type="match status" value="1"/>
</dbReference>
<proteinExistence type="predicted"/>
<name>A0A067Q9F9_9AGAM</name>
<dbReference type="InterPro" id="IPR055481">
    <property type="entry name" value="DUF7053"/>
</dbReference>
<organism evidence="2 3">
    <name type="scientific">Jaapia argillacea MUCL 33604</name>
    <dbReference type="NCBI Taxonomy" id="933084"/>
    <lineage>
        <taxon>Eukaryota</taxon>
        <taxon>Fungi</taxon>
        <taxon>Dikarya</taxon>
        <taxon>Basidiomycota</taxon>
        <taxon>Agaricomycotina</taxon>
        <taxon>Agaricomycetes</taxon>
        <taxon>Agaricomycetidae</taxon>
        <taxon>Jaapiales</taxon>
        <taxon>Jaapiaceae</taxon>
        <taxon>Jaapia</taxon>
    </lineage>
</organism>
<feature type="domain" description="DUF7053" evidence="1">
    <location>
        <begin position="18"/>
        <end position="146"/>
    </location>
</feature>
<reference evidence="3" key="1">
    <citation type="journal article" date="2014" name="Proc. Natl. Acad. Sci. U.S.A.">
        <title>Extensive sampling of basidiomycete genomes demonstrates inadequacy of the white-rot/brown-rot paradigm for wood decay fungi.</title>
        <authorList>
            <person name="Riley R."/>
            <person name="Salamov A.A."/>
            <person name="Brown D.W."/>
            <person name="Nagy L.G."/>
            <person name="Floudas D."/>
            <person name="Held B.W."/>
            <person name="Levasseur A."/>
            <person name="Lombard V."/>
            <person name="Morin E."/>
            <person name="Otillar R."/>
            <person name="Lindquist E.A."/>
            <person name="Sun H."/>
            <person name="LaButti K.M."/>
            <person name="Schmutz J."/>
            <person name="Jabbour D."/>
            <person name="Luo H."/>
            <person name="Baker S.E."/>
            <person name="Pisabarro A.G."/>
            <person name="Walton J.D."/>
            <person name="Blanchette R.A."/>
            <person name="Henrissat B."/>
            <person name="Martin F."/>
            <person name="Cullen D."/>
            <person name="Hibbett D.S."/>
            <person name="Grigoriev I.V."/>
        </authorList>
    </citation>
    <scope>NUCLEOTIDE SEQUENCE [LARGE SCALE GENOMIC DNA]</scope>
    <source>
        <strain evidence="3">MUCL 33604</strain>
    </source>
</reference>
<sequence>MSWSLFLTRTVSTTKLVKVPTDEVILALHQPPTIVRLNPLVIDCSPDPNDPTLFVVTDNLKVLGVFPTTIKYTVKFSFVEDGFDSVVNAGGGTLLTNKWRATAVQDGTEIHEAVIVQAFFLFLPLVMKSLKTSHVALLDNLASKLEGEEAPQSHSRYRIHSFHPY</sequence>